<feature type="transmembrane region" description="Helical" evidence="14">
    <location>
        <begin position="972"/>
        <end position="991"/>
    </location>
</feature>
<dbReference type="GO" id="GO:0039694">
    <property type="term" value="P:viral RNA genome replication"/>
    <property type="evidence" value="ECO:0007669"/>
    <property type="project" value="InterPro"/>
</dbReference>
<reference evidence="19" key="2">
    <citation type="submission" date="2024-03" db="EMBL/GenBank/DDBJ databases">
        <authorList>
            <person name="Mahar J.E."/>
            <person name="Wille M."/>
            <person name="Harvey E."/>
            <person name="Moritz C.C."/>
            <person name="Holmes E.C."/>
        </authorList>
    </citation>
    <scope>NUCLEOTIDE SEQUENCE</scope>
    <source>
        <strain evidence="19">Gnan-M_DN73669g2</strain>
    </source>
</reference>
<dbReference type="GO" id="GO:0019087">
    <property type="term" value="P:symbiont-mediated transformation of host cell"/>
    <property type="evidence" value="ECO:0007669"/>
    <property type="project" value="InterPro"/>
</dbReference>
<feature type="transmembrane region" description="Helical" evidence="14">
    <location>
        <begin position="3421"/>
        <end position="3443"/>
    </location>
</feature>
<feature type="compositionally biased region" description="Low complexity" evidence="13">
    <location>
        <begin position="2597"/>
        <end position="2608"/>
    </location>
</feature>
<keyword evidence="6" id="KW-0167">Capsid protein</keyword>
<proteinExistence type="predicted"/>
<feature type="region of interest" description="Disordered" evidence="13">
    <location>
        <begin position="268"/>
        <end position="290"/>
    </location>
</feature>
<dbReference type="EMBL" id="PP711178">
    <property type="protein sequence ID" value="XBU06223.1"/>
    <property type="molecule type" value="Genomic_RNA"/>
</dbReference>
<feature type="domain" description="Peptidase C18" evidence="17">
    <location>
        <begin position="1105"/>
        <end position="1231"/>
    </location>
</feature>
<evidence type="ECO:0000256" key="9">
    <source>
        <dbReference type="ARBA" id="ARBA00022741"/>
    </source>
</evidence>
<feature type="transmembrane region" description="Helical" evidence="14">
    <location>
        <begin position="2101"/>
        <end position="2127"/>
    </location>
</feature>
<evidence type="ECO:0000256" key="3">
    <source>
        <dbReference type="ARBA" id="ARBA00022482"/>
    </source>
</evidence>
<comment type="subcellular location">
    <subcellularLocation>
        <location evidence="2">Host cell</location>
    </subcellularLocation>
    <subcellularLocation>
        <location evidence="1">Virion</location>
    </subcellularLocation>
</comment>
<name>A0AAU7SRZ4_9VIRU</name>
<feature type="transmembrane region" description="Helical" evidence="14">
    <location>
        <begin position="1868"/>
        <end position="1887"/>
    </location>
</feature>
<sequence length="3444" mass="377299">MRLWFSNEFHWDCMLAAVYEFLFFVLLQKMAILSIQKVLWGEGVVTLPRASPASPVVQKEVHRSRKVLRSNRRKKVRVPNYPVSPPHASFRQLPSVDLRVDSLNVLADPRLTHSSLPTIEQVMTARRLAGVDLILYLVEMRAKGVYFYKHFTHTQGAPIPHLTDSQCDFLEGVACSLEPFSILPEERYAVYDPEQVLWCGASVNGFPVTARKGVWASIGCGASSYHPDHWTPAATKKSAEPGSSTPQVVSLRPGTELVVVQRGSANRGFQGKKKKAKKKPTQDVLTPVGPPSIVNPIPTLKKAAEQIVKKDGSVPPINNGLDELMRVALPSRARRPGDPRNKSKNAGKVVDGALGWGVDVLEKVPIVGGMLGGVGEAAAGIVRTAEDLANVPTSMVGLKLFIVCIILHLISPCGATPPASHWCRETKRLSNACDPQRDILFCTEELCWNAVGCVPCQNGSCWVVRYQGISSRTETTKLYVTARLALNTLAAAIVGCDILGIGEMCSLVLVTADYSRRYISDFSRFSCNCSCYETDVPGWGLKAEFQIASEAFSVLTGHLWDVFLFLTKIPFAIFKLATFAYPIISAAVIIYFVTGQYIKTAMFVMLLMLAGEGDAWWWSRPSFEQKLDIAVHTLDNTSLLYPGPCAVRWLNQTCSYSLIVEADNVTNPQYCSNYVKVTYNWPVLVMCLNSVIVLKQQCVNCTIDLSRVRDSCTLLIVDEKKDKHSSEYFLWNCLHDNRPKECREQNCYCECETDGESTWLSHDKCGVSWVLNPWCNGTYGGTTPPHAVVKRHNVTVQEGGFTVNTYAGKVISYQCRPHDRGGWLRAPAAPYLVSTSSIEVWPGFVYPTGRIGGNFIVTDKDQKLQIISPSAITAAMPWLTHTLFMAIAMALCGAKIAPVLYVAITVTVFESAEAALLPQPAVIMGAANILLDDDCEFFGILCACLLVLFSCQDDVAWLLAIFVKFAMGWRSLAIAGILVGVFLPQNSVTGFKVCINVHPEKLQIFLDDPSLAYLLIIACICLHLVTLTQQAMAWRRRALFTLAYLHTRLRLLTWVSPFGKGCHPVVRAIRVPAMCMLAISHPKAYFYTFLLVYGTALLVDLMLLTFENALLSTTSPTVYNLSKRLDQLAKFADEQSIALAKNELNKAAQAGVYVYKHLGHLSEVAAQFLEPFCTTLDPAMVTPTKVKIIKDAASNLACGDVLYGLPVCARLGSFVRLGYSPGCLGENWELNAPVAVSEINCANWLKAFAISISGRQSGVNGGNTWVWGTPLSRMMATGFAGSAYTCYHGSEGRPLAGPNGPTPPITVCPGSDYAVYNLPHNGECFDPCACGTTNGYVITWEGAVRPCKKVDDETYALDTALPLQSIKGSSGGPVVCKLGHLIGITRAVTHRAGLAHTIKLVPVQKLAMVDITEKAQAAGTPTTVGSAPEAPTSGCSIVPYFAPTGSGKSTKLPMHYVSQGKRVVVLNPSVATTLAMPAYMKKSYGISPNCHASDIDITTGSSLTYCTYGKFIASPHAHTKQADVIICDECHSVDSTTILGIGAVLMTAPNSPVRLVICATATPPGTAWTKHPNIDEIELDYTGEIDFYGRKLPTTRYRAGRHLLFCHSKTKCEEVCDDLIAAGINAVYYYRGRPLSVITDDPNLCVCATDALMTGYTGNFDTVTDCCMSTEQHAAIDLNPTISISLTQVMQPIDRRLQRRGRTGRGKQGTYYYTCKGAHRGGVVPDAAVVQSYDTALAWAGWSADKCTQALTAYKNCAFTPAISIDLSVLEGFFNLLQPYTRLPEVQIAKEAGSNFDLLTAVQAVECKRAGAGAPSKSAIWLKFGLKYDENRLPPIVCRMPDYKETSSIISPLTRTLQAALGYSFDRASTAAIIGSGLCVSALLVLVSRMGSLCCKTSMRVVAVGAEITATGIIKLTPPDDALEECVGYEEAYAIAGKAYDSLSKHVQHYAPIAADKGKQLWDKAVQMCVTQQVHESALSKALDWAVSHGKLLAGAGLCMSSMTSLVNNPVLSSVMALVGGAITPASLGIKALCVILMGAVGSTYAPSESVNSAVAAGLMGSMIGATGLQGVLLSLFCGYGSITSAASLMLKIIEGTSWDIMMLADVAALALNPGAAIAGVALAFTIHVLTSSSTTSWVNRLLAMNLKSSVLPEGFFLETSRVREAAIRFVHKATITSIFREFSDWASKFRDSNCSATSLIGGLFDAAGCLLRWIIGYCHSAISAVSTIKIPLYSCRKGMPLSAFMGTGDIDTVCECGVRLLYRVADGKVTPPTTTARTCRNWIMSTVPLNIKTAFTGTVTLDIKGMMKVPREIIVPVGFLGWLKMKKSKESVTILASTLLTVSEHQLMNALFRTQPSVIDGIQTSGIYYANAQFVVNDTLVVGNNRLALPLIVELTDDPVRDEYLLRQKLSLCPKVNKDPDPFLDPPDIDPSPQKREPVLGPTTDELVLECAEDAYNLALAQAADSNTLGTASMCITLIMLANERMDKIEAVARALNKWHHSDQVRPRYLFGEWRDFYWWKEGMWEWFVKFISEHWSTVWHQLDVTSAGLLTAKVVNLLSTLNDWEKHVLIKWSLGITKVPKDENDTSVPKELWISESESSSESGESQYGDETERFEDTSSEWGDTLQQALAQIPPPEICIITDNGWDILDDMLGFRSKRGVQLNNTKIAILEEDEDTDWLFGSLPKCIILVLNELRWRTSTEELVSKVCRRSPEAPLFLVLDVYGKTKAKFSPTQTAKHYIECCVKAQFNIVQAQCAGSRSNYGWTKLQTMLKDYLTVPEKQAPFIADCAPEQRIGVDEDKEWLAEIQDDAPGPSIFATSPSRAPSVDSLEIPPLEDDTDPTKADEEEEVSYSYVWDRMPNIPKKAQKLLPIASNAVGLLKNRGLISIADPQSVGERMNKVTKWRDPIITDQFLMDQYNQARSKVHGMNCKEISIFDALSLVKKKSAKSNLTGITAAKLKETGPNKELLEIISYLRGGKGVPPKGWNHTTLMPKEEVFCKKNETQDKAPRIIAYPPLETRVAEKVFMNEAITHVPKAVIGEGYGFQYTPNERAQVVLKWWNKRKTPMSFAMDTVCFDSNITPLDVEREASIYRCACDDSIAEAVTILHNQLYAGGPMVDQSGERIGYRSCRASGVLTTSASNCITCFVKTKAAMKSVGIDGDLMVCGDDCIAVVESKGPTEDAELLHKLTLKLAEYGLPQDSIITPKYDLELIVSCSTNITYYTPEGRKTPIYYVSRDPSIPLCRASVETLQKDVVNSWIGNLINHFPSPWCRTILLPHLLLMCLINKIEEITCLVYNNPMSVSIFSLPAIIRAVHGSASMEPAHYTVRETTRISNVLTLFGMEPLRWWRSKARMVRTKLLMAGGKWAALGRTLLAYTVGQKESGELNFTADAERYLTLARKGYSSYDDIGITRPERKIPWGLIGAGIVFAIAFLAVRMFVG</sequence>
<evidence type="ECO:0000256" key="7">
    <source>
        <dbReference type="ARBA" id="ARBA00022679"/>
    </source>
</evidence>
<evidence type="ECO:0000256" key="5">
    <source>
        <dbReference type="ARBA" id="ARBA00022510"/>
    </source>
</evidence>
<evidence type="ECO:0000313" key="19">
    <source>
        <dbReference type="EMBL" id="XBU06223.1"/>
    </source>
</evidence>
<feature type="domain" description="Helicase ATP-binding" evidence="16">
    <location>
        <begin position="1441"/>
        <end position="1581"/>
    </location>
</feature>
<dbReference type="GO" id="GO:0019028">
    <property type="term" value="C:viral capsid"/>
    <property type="evidence" value="ECO:0007669"/>
    <property type="project" value="UniProtKB-KW"/>
</dbReference>
<evidence type="ECO:0000259" key="18">
    <source>
        <dbReference type="PROSITE" id="PS51822"/>
    </source>
</evidence>
<dbReference type="Pfam" id="PF01001">
    <property type="entry name" value="HCV_NS4b"/>
    <property type="match status" value="1"/>
</dbReference>
<dbReference type="GO" id="GO:0004252">
    <property type="term" value="F:serine-type endopeptidase activity"/>
    <property type="evidence" value="ECO:0007669"/>
    <property type="project" value="InterPro"/>
</dbReference>
<keyword evidence="11" id="KW-0946">Virion</keyword>
<dbReference type="InterPro" id="IPR014001">
    <property type="entry name" value="Helicase_ATP-bd"/>
</dbReference>
<dbReference type="InterPro" id="IPR027417">
    <property type="entry name" value="P-loop_NTPase"/>
</dbReference>
<dbReference type="InterPro" id="IPR009003">
    <property type="entry name" value="Peptidase_S1_PA"/>
</dbReference>
<organism evidence="19">
    <name type="scientific">Zaravirus sp</name>
    <dbReference type="NCBI Taxonomy" id="3163443"/>
    <lineage>
        <taxon>Viruses</taxon>
        <taxon>Riboviria</taxon>
    </lineage>
</organism>
<feature type="domain" description="Peptidase C18" evidence="17">
    <location>
        <begin position="102"/>
        <end position="233"/>
    </location>
</feature>
<feature type="compositionally biased region" description="Acidic residues" evidence="13">
    <location>
        <begin position="2836"/>
        <end position="2849"/>
    </location>
</feature>
<dbReference type="GO" id="GO:0000166">
    <property type="term" value="F:nucleotide binding"/>
    <property type="evidence" value="ECO:0007669"/>
    <property type="project" value="UniProtKB-KW"/>
</dbReference>
<feature type="domain" description="RdRp catalytic" evidence="15">
    <location>
        <begin position="3068"/>
        <end position="3184"/>
    </location>
</feature>
<evidence type="ECO:0000259" key="15">
    <source>
        <dbReference type="PROSITE" id="PS50507"/>
    </source>
</evidence>
<evidence type="ECO:0000259" key="17">
    <source>
        <dbReference type="PROSITE" id="PS51693"/>
    </source>
</evidence>
<feature type="region of interest" description="Disordered" evidence="13">
    <location>
        <begin position="2594"/>
        <end position="2616"/>
    </location>
</feature>
<feature type="transmembrane region" description="Helical" evidence="14">
    <location>
        <begin position="2015"/>
        <end position="2042"/>
    </location>
</feature>
<feature type="domain" description="Peptidase S29" evidence="18">
    <location>
        <begin position="1232"/>
        <end position="1413"/>
    </location>
</feature>
<keyword evidence="10" id="KW-0378">Hydrolase</keyword>
<dbReference type="Pfam" id="PF00998">
    <property type="entry name" value="RdRP_3"/>
    <property type="match status" value="1"/>
</dbReference>
<evidence type="ECO:0000256" key="10">
    <source>
        <dbReference type="ARBA" id="ARBA00022801"/>
    </source>
</evidence>
<feature type="transmembrane region" description="Helical" evidence="14">
    <location>
        <begin position="572"/>
        <end position="593"/>
    </location>
</feature>
<keyword evidence="4" id="KW-1168">Fusion of virus membrane with host membrane</keyword>
<keyword evidence="14" id="KW-0472">Membrane</keyword>
<dbReference type="GO" id="GO:0017111">
    <property type="term" value="F:ribonucleoside triphosphate phosphatase activity"/>
    <property type="evidence" value="ECO:0007669"/>
    <property type="project" value="InterPro"/>
</dbReference>
<feature type="transmembrane region" description="Helical" evidence="14">
    <location>
        <begin position="1011"/>
        <end position="1028"/>
    </location>
</feature>
<dbReference type="InterPro" id="IPR038170">
    <property type="entry name" value="NS5A_1a_sf"/>
</dbReference>
<evidence type="ECO:0000256" key="14">
    <source>
        <dbReference type="SAM" id="Phobius"/>
    </source>
</evidence>
<dbReference type="SUPFAM" id="SSF50494">
    <property type="entry name" value="Trypsin-like serine proteases"/>
    <property type="match status" value="1"/>
</dbReference>
<evidence type="ECO:0000256" key="13">
    <source>
        <dbReference type="SAM" id="MobiDB-lite"/>
    </source>
</evidence>
<dbReference type="PROSITE" id="PS51192">
    <property type="entry name" value="HELICASE_ATP_BIND_1"/>
    <property type="match status" value="1"/>
</dbReference>
<keyword evidence="12" id="KW-0693">Viral RNA replication</keyword>
<feature type="compositionally biased region" description="Basic residues" evidence="13">
    <location>
        <begin position="270"/>
        <end position="279"/>
    </location>
</feature>
<keyword evidence="7" id="KW-0808">Transferase</keyword>
<dbReference type="Gene3D" id="3.40.50.300">
    <property type="entry name" value="P-loop containing nucleotide triphosphate hydrolases"/>
    <property type="match status" value="2"/>
</dbReference>
<dbReference type="Gene3D" id="2.40.10.120">
    <property type="match status" value="1"/>
</dbReference>
<dbReference type="GO" id="GO:0004197">
    <property type="term" value="F:cysteine-type endopeptidase activity"/>
    <property type="evidence" value="ECO:0007669"/>
    <property type="project" value="InterPro"/>
</dbReference>
<evidence type="ECO:0000256" key="1">
    <source>
        <dbReference type="ARBA" id="ARBA00004328"/>
    </source>
</evidence>
<protein>
    <submittedName>
        <fullName evidence="19">Polyprotein</fullName>
    </submittedName>
</protein>
<evidence type="ECO:0000259" key="16">
    <source>
        <dbReference type="PROSITE" id="PS51192"/>
    </source>
</evidence>
<dbReference type="SUPFAM" id="SSF56672">
    <property type="entry name" value="DNA/RNA polymerases"/>
    <property type="match status" value="1"/>
</dbReference>
<reference evidence="19" key="1">
    <citation type="journal article" date="2024" name="Virus Evol.">
        <title>The diverse liver viromes of Australian geckos and skinks are dominated by hepaciviruses and picornaviruses and reflect host taxonomy and habitat.</title>
        <authorList>
            <person name="Mahar J.E."/>
            <person name="Wille M."/>
            <person name="Harvey E."/>
            <person name="Moritz C.C."/>
            <person name="Holmes E.C."/>
        </authorList>
    </citation>
    <scope>NUCLEOTIDE SEQUENCE</scope>
    <source>
        <strain evidence="19">Gnan-M_DN73669g2</strain>
    </source>
</reference>
<dbReference type="GO" id="GO:0043657">
    <property type="term" value="C:host cell"/>
    <property type="evidence" value="ECO:0007669"/>
    <property type="project" value="UniProtKB-SubCell"/>
</dbReference>
<dbReference type="PROSITE" id="PS51693">
    <property type="entry name" value="HCV_NS2_PRO"/>
    <property type="match status" value="2"/>
</dbReference>
<dbReference type="PROSITE" id="PS50507">
    <property type="entry name" value="RDRP_SSRNA_POS"/>
    <property type="match status" value="1"/>
</dbReference>
<feature type="transmembrane region" description="Helical" evidence="14">
    <location>
        <begin position="937"/>
        <end position="960"/>
    </location>
</feature>
<evidence type="ECO:0000256" key="12">
    <source>
        <dbReference type="ARBA" id="ARBA00022953"/>
    </source>
</evidence>
<dbReference type="GO" id="GO:0039654">
    <property type="term" value="P:fusion of virus membrane with host endosome membrane"/>
    <property type="evidence" value="ECO:0007669"/>
    <property type="project" value="UniProtKB-KW"/>
</dbReference>
<feature type="transmembrane region" description="Helical" evidence="14">
    <location>
        <begin position="2054"/>
        <end position="2080"/>
    </location>
</feature>
<dbReference type="InterPro" id="IPR043502">
    <property type="entry name" value="DNA/RNA_pol_sf"/>
</dbReference>
<feature type="transmembrane region" description="Helical" evidence="14">
    <location>
        <begin position="1084"/>
        <end position="1106"/>
    </location>
</feature>
<keyword evidence="4" id="KW-1162">Viral penetration into host cytoplasm</keyword>
<keyword evidence="4" id="KW-1160">Virus entry into host cell</keyword>
<feature type="region of interest" description="Disordered" evidence="13">
    <location>
        <begin position="2813"/>
        <end position="2849"/>
    </location>
</feature>
<keyword evidence="9" id="KW-0547">Nucleotide-binding</keyword>
<evidence type="ECO:0000256" key="4">
    <source>
        <dbReference type="ARBA" id="ARBA00022506"/>
    </source>
</evidence>
<keyword evidence="3" id="KW-1090">Inhibition of host innate immune response by virus</keyword>
<dbReference type="Gene3D" id="1.10.820.10">
    <property type="entry name" value="RNA Helicase Chain A , domain 3"/>
    <property type="match status" value="1"/>
</dbReference>
<evidence type="ECO:0000256" key="6">
    <source>
        <dbReference type="ARBA" id="ARBA00022561"/>
    </source>
</evidence>
<evidence type="ECO:0000256" key="2">
    <source>
        <dbReference type="ARBA" id="ARBA00004340"/>
    </source>
</evidence>
<evidence type="ECO:0000256" key="8">
    <source>
        <dbReference type="ARBA" id="ARBA00022695"/>
    </source>
</evidence>
<evidence type="ECO:0000256" key="11">
    <source>
        <dbReference type="ARBA" id="ARBA00022844"/>
    </source>
</evidence>
<accession>A0AAU7SRZ4</accession>
<dbReference type="InterPro" id="IPR002518">
    <property type="entry name" value="HCV_NS2"/>
</dbReference>
<dbReference type="InterPro" id="IPR004109">
    <property type="entry name" value="HepC_NS3_protease"/>
</dbReference>
<dbReference type="Gene3D" id="2.20.25.210">
    <property type="entry name" value="Hepatitis C NS5A, domain 1B"/>
    <property type="match status" value="1"/>
</dbReference>
<keyword evidence="8" id="KW-0548">Nucleotidyltransferase</keyword>
<keyword evidence="5" id="KW-1170">Fusion of virus membrane with host endosomal membrane</keyword>
<keyword evidence="3" id="KW-0945">Host-virus interaction</keyword>
<dbReference type="Pfam" id="PF01538">
    <property type="entry name" value="HCV_NS2"/>
    <property type="match status" value="2"/>
</dbReference>
<dbReference type="Gene3D" id="2.40.10.10">
    <property type="entry name" value="Trypsin-like serine proteases"/>
    <property type="match status" value="1"/>
</dbReference>
<dbReference type="InterPro" id="IPR043128">
    <property type="entry name" value="Rev_trsase/Diguanyl_cyclase"/>
</dbReference>
<dbReference type="GO" id="GO:0006508">
    <property type="term" value="P:proteolysis"/>
    <property type="evidence" value="ECO:0007669"/>
    <property type="project" value="InterPro"/>
</dbReference>
<dbReference type="GO" id="GO:0003723">
    <property type="term" value="F:RNA binding"/>
    <property type="evidence" value="ECO:0007669"/>
    <property type="project" value="InterPro"/>
</dbReference>
<dbReference type="Pfam" id="PF02907">
    <property type="entry name" value="Peptidase_S29"/>
    <property type="match status" value="1"/>
</dbReference>
<dbReference type="GO" id="GO:0003968">
    <property type="term" value="F:RNA-directed RNA polymerase activity"/>
    <property type="evidence" value="ECO:0007669"/>
    <property type="project" value="InterPro"/>
</dbReference>
<keyword evidence="14" id="KW-1133">Transmembrane helix</keyword>
<keyword evidence="3" id="KW-0899">Viral immunoevasion</keyword>
<dbReference type="SMART" id="SM00487">
    <property type="entry name" value="DEXDc"/>
    <property type="match status" value="1"/>
</dbReference>
<keyword evidence="14" id="KW-0812">Transmembrane</keyword>
<dbReference type="PROSITE" id="PS51822">
    <property type="entry name" value="HV_PV_NS3_PRO"/>
    <property type="match status" value="1"/>
</dbReference>
<dbReference type="Gene3D" id="3.30.70.270">
    <property type="match status" value="2"/>
</dbReference>
<dbReference type="InterPro" id="IPR001490">
    <property type="entry name" value="HCV_NS4b"/>
</dbReference>
<feature type="region of interest" description="Disordered" evidence="13">
    <location>
        <begin position="2418"/>
        <end position="2440"/>
    </location>
</feature>
<dbReference type="InterPro" id="IPR007094">
    <property type="entry name" value="RNA-dir_pol_PSvirus"/>
</dbReference>
<keyword evidence="3" id="KW-1113">Inhibition of host RLR pathway by virus</keyword>
<dbReference type="InterPro" id="IPR002166">
    <property type="entry name" value="RNA_pol_HCV"/>
</dbReference>
<dbReference type="InterPro" id="IPR043504">
    <property type="entry name" value="Peptidase_S1_PA_chymotrypsin"/>
</dbReference>
<dbReference type="SUPFAM" id="SSF52540">
    <property type="entry name" value="P-loop containing nucleoside triphosphate hydrolases"/>
    <property type="match status" value="2"/>
</dbReference>